<feature type="non-terminal residue" evidence="2">
    <location>
        <position position="43"/>
    </location>
</feature>
<protein>
    <submittedName>
        <fullName evidence="2">15655_t:CDS:1</fullName>
    </submittedName>
</protein>
<name>A0A9N9GUG2_9GLOM</name>
<reference evidence="2" key="1">
    <citation type="submission" date="2021-06" db="EMBL/GenBank/DDBJ databases">
        <authorList>
            <person name="Kallberg Y."/>
            <person name="Tangrot J."/>
            <person name="Rosling A."/>
        </authorList>
    </citation>
    <scope>NUCLEOTIDE SEQUENCE</scope>
    <source>
        <strain evidence="2">UK204</strain>
    </source>
</reference>
<feature type="region of interest" description="Disordered" evidence="1">
    <location>
        <begin position="1"/>
        <end position="22"/>
    </location>
</feature>
<feature type="compositionally biased region" description="Polar residues" evidence="1">
    <location>
        <begin position="1"/>
        <end position="21"/>
    </location>
</feature>
<dbReference type="AlphaFoldDB" id="A0A9N9GUG2"/>
<organism evidence="2 3">
    <name type="scientific">Funneliformis caledonium</name>
    <dbReference type="NCBI Taxonomy" id="1117310"/>
    <lineage>
        <taxon>Eukaryota</taxon>
        <taxon>Fungi</taxon>
        <taxon>Fungi incertae sedis</taxon>
        <taxon>Mucoromycota</taxon>
        <taxon>Glomeromycotina</taxon>
        <taxon>Glomeromycetes</taxon>
        <taxon>Glomerales</taxon>
        <taxon>Glomeraceae</taxon>
        <taxon>Funneliformis</taxon>
    </lineage>
</organism>
<keyword evidence="3" id="KW-1185">Reference proteome</keyword>
<evidence type="ECO:0000256" key="1">
    <source>
        <dbReference type="SAM" id="MobiDB-lite"/>
    </source>
</evidence>
<evidence type="ECO:0000313" key="3">
    <source>
        <dbReference type="Proteomes" id="UP000789570"/>
    </source>
</evidence>
<dbReference type="Proteomes" id="UP000789570">
    <property type="component" value="Unassembled WGS sequence"/>
</dbReference>
<comment type="caution">
    <text evidence="2">The sequence shown here is derived from an EMBL/GenBank/DDBJ whole genome shotgun (WGS) entry which is preliminary data.</text>
</comment>
<accession>A0A9N9GUG2</accession>
<dbReference type="EMBL" id="CAJVPQ010003371">
    <property type="protein sequence ID" value="CAG8626188.1"/>
    <property type="molecule type" value="Genomic_DNA"/>
</dbReference>
<proteinExistence type="predicted"/>
<sequence>MAIQNGNTITQFFSPVQNEPDIQTDDAYLNELESHDDIDLPST</sequence>
<gene>
    <name evidence="2" type="ORF">FCALED_LOCUS9817</name>
</gene>
<evidence type="ECO:0000313" key="2">
    <source>
        <dbReference type="EMBL" id="CAG8626188.1"/>
    </source>
</evidence>